<dbReference type="Gene3D" id="3.30.420.10">
    <property type="entry name" value="Ribonuclease H-like superfamily/Ribonuclease H"/>
    <property type="match status" value="1"/>
</dbReference>
<dbReference type="EMBL" id="CAUEEQ010072281">
    <property type="protein sequence ID" value="CAJ0966132.1"/>
    <property type="molecule type" value="Genomic_DNA"/>
</dbReference>
<feature type="region of interest" description="Disordered" evidence="1">
    <location>
        <begin position="77"/>
        <end position="109"/>
    </location>
</feature>
<evidence type="ECO:0000259" key="2">
    <source>
        <dbReference type="Pfam" id="PF13358"/>
    </source>
</evidence>
<dbReference type="PANTHER" id="PTHR23187:SF3">
    <property type="entry name" value="SUMO-INTERACTING MOTIF-CONTAINING PROTEIN 1"/>
    <property type="match status" value="1"/>
</dbReference>
<feature type="domain" description="Tc1-like transposase DDE" evidence="2">
    <location>
        <begin position="478"/>
        <end position="516"/>
    </location>
</feature>
<feature type="region of interest" description="Disordered" evidence="1">
    <location>
        <begin position="130"/>
        <end position="151"/>
    </location>
</feature>
<name>A0ABN9MIJ7_9NEOB</name>
<dbReference type="InterPro" id="IPR052119">
    <property type="entry name" value="ElonginBC-PRC2_ViralRestrict"/>
</dbReference>
<dbReference type="PANTHER" id="PTHR23187">
    <property type="entry name" value="FLJ44216 PROTEIN-RELATED"/>
    <property type="match status" value="1"/>
</dbReference>
<dbReference type="Pfam" id="PF13358">
    <property type="entry name" value="DDE_3"/>
    <property type="match status" value="1"/>
</dbReference>
<protein>
    <recommendedName>
        <fullName evidence="2">Tc1-like transposase DDE domain-containing protein</fullName>
    </recommendedName>
</protein>
<evidence type="ECO:0000313" key="3">
    <source>
        <dbReference type="EMBL" id="CAJ0966132.1"/>
    </source>
</evidence>
<accession>A0ABN9MIJ7</accession>
<dbReference type="InterPro" id="IPR038717">
    <property type="entry name" value="Tc1-like_DDE_dom"/>
</dbReference>
<comment type="caution">
    <text evidence="3">The sequence shown here is derived from an EMBL/GenBank/DDBJ whole genome shotgun (WGS) entry which is preliminary data.</text>
</comment>
<reference evidence="3" key="1">
    <citation type="submission" date="2023-07" db="EMBL/GenBank/DDBJ databases">
        <authorList>
            <person name="Stuckert A."/>
        </authorList>
    </citation>
    <scope>NUCLEOTIDE SEQUENCE</scope>
</reference>
<feature type="region of interest" description="Disordered" evidence="1">
    <location>
        <begin position="1"/>
        <end position="34"/>
    </location>
</feature>
<organism evidence="3 4">
    <name type="scientific">Ranitomeya imitator</name>
    <name type="common">mimic poison frog</name>
    <dbReference type="NCBI Taxonomy" id="111125"/>
    <lineage>
        <taxon>Eukaryota</taxon>
        <taxon>Metazoa</taxon>
        <taxon>Chordata</taxon>
        <taxon>Craniata</taxon>
        <taxon>Vertebrata</taxon>
        <taxon>Euteleostomi</taxon>
        <taxon>Amphibia</taxon>
        <taxon>Batrachia</taxon>
        <taxon>Anura</taxon>
        <taxon>Neobatrachia</taxon>
        <taxon>Hyloidea</taxon>
        <taxon>Dendrobatidae</taxon>
        <taxon>Dendrobatinae</taxon>
        <taxon>Ranitomeya</taxon>
    </lineage>
</organism>
<dbReference type="Proteomes" id="UP001176940">
    <property type="component" value="Unassembled WGS sequence"/>
</dbReference>
<evidence type="ECO:0000256" key="1">
    <source>
        <dbReference type="SAM" id="MobiDB-lite"/>
    </source>
</evidence>
<sequence>MEVDEVIVLSCSDESEEDSPPAGRRPRSLSPAQDVIDLTGNGEVFAYMSSSDDVIDLTGLEEDASYGFLQNITSDSPCNSSSLSEHGGSDPGRHEVNSSSMTKSCNREGWDSDNELSACSSMCSSKSLRNSLPNDDLSESMDADLPSTSSKNHMTVNALSLQDCAETNTQVQQVKSSTSAQFSAVLEDAGEASDIESDLVNKSLLHNEEASESKSGLVNKSLLYKLRYFKKPPVTHFFPHKNSHSAPVPLTRMNLVNSTIEESFHPGTLYFLSEFVSEAHYPPRDLLSHVINSILLGAEEQTIRCEAYEILMKVQRLHPATSESVAWQWNLLSDVMTSKKEYQSIELFLQYVVQTLDDNFHLCLQRRALHKSLCKLMLSCDKTFCNVKQVVDWLIDVVKRIPETAQEDTSQCNLQRTVFLLQRMLSIAVDVDNSPTMSSNKMAEYIFPYVLVLDTRQQRQCSPTLRTFFPAGQCAMPHIKVWIKCHHIKSFSWPAQSPDLNPIENLWNVIKRQRKYPCAGAAAVSRGNHRMKIGGPGRRHLSDRIAPGPPLGYIGGLSTAL</sequence>
<evidence type="ECO:0000313" key="4">
    <source>
        <dbReference type="Proteomes" id="UP001176940"/>
    </source>
</evidence>
<keyword evidence="4" id="KW-1185">Reference proteome</keyword>
<proteinExistence type="predicted"/>
<dbReference type="InterPro" id="IPR036397">
    <property type="entry name" value="RNaseH_sf"/>
</dbReference>
<feature type="compositionally biased region" description="Basic and acidic residues" evidence="1">
    <location>
        <begin position="87"/>
        <end position="96"/>
    </location>
</feature>
<gene>
    <name evidence="3" type="ORF">RIMI_LOCUS20985039</name>
</gene>